<dbReference type="UniPathway" id="UPA00223"/>
<dbReference type="PANTHER" id="PTHR11739:SF4">
    <property type="entry name" value="CITRATE SYNTHASE, PEROXISOMAL"/>
    <property type="match status" value="1"/>
</dbReference>
<dbReference type="AlphaFoldDB" id="A0A229UG91"/>
<evidence type="ECO:0000256" key="1">
    <source>
        <dbReference type="ARBA" id="ARBA00005163"/>
    </source>
</evidence>
<dbReference type="Proteomes" id="UP000215509">
    <property type="component" value="Unassembled WGS sequence"/>
</dbReference>
<dbReference type="Gene3D" id="1.10.230.10">
    <property type="entry name" value="Cytochrome P450-Terp, domain 2"/>
    <property type="match status" value="1"/>
</dbReference>
<keyword evidence="3 5" id="KW-0808">Transferase</keyword>
<dbReference type="InterPro" id="IPR016143">
    <property type="entry name" value="Citrate_synth-like_sm_a-sub"/>
</dbReference>
<organism evidence="8 9">
    <name type="scientific">Paenibacillus rigui</name>
    <dbReference type="NCBI Taxonomy" id="554312"/>
    <lineage>
        <taxon>Bacteria</taxon>
        <taxon>Bacillati</taxon>
        <taxon>Bacillota</taxon>
        <taxon>Bacilli</taxon>
        <taxon>Bacillales</taxon>
        <taxon>Paenibacillaceae</taxon>
        <taxon>Paenibacillus</taxon>
    </lineage>
</organism>
<keyword evidence="9" id="KW-1185">Reference proteome</keyword>
<dbReference type="InterPro" id="IPR019810">
    <property type="entry name" value="Citrate_synthase_AS"/>
</dbReference>
<accession>A0A229UG91</accession>
<dbReference type="PRINTS" id="PR00143">
    <property type="entry name" value="CITRTSNTHASE"/>
</dbReference>
<evidence type="ECO:0000256" key="4">
    <source>
        <dbReference type="ARBA" id="ARBA00049288"/>
    </source>
</evidence>
<dbReference type="Pfam" id="PF00285">
    <property type="entry name" value="Citrate_synt"/>
    <property type="match status" value="1"/>
</dbReference>
<feature type="active site" evidence="6">
    <location>
        <position position="308"/>
    </location>
</feature>
<feature type="active site" evidence="6">
    <location>
        <position position="253"/>
    </location>
</feature>
<dbReference type="GO" id="GO:0006099">
    <property type="term" value="P:tricarboxylic acid cycle"/>
    <property type="evidence" value="ECO:0007669"/>
    <property type="project" value="UniProtKB-UniPathway"/>
</dbReference>
<evidence type="ECO:0000256" key="2">
    <source>
        <dbReference type="ARBA" id="ARBA00010566"/>
    </source>
</evidence>
<dbReference type="GO" id="GO:0005829">
    <property type="term" value="C:cytosol"/>
    <property type="evidence" value="ECO:0007669"/>
    <property type="project" value="TreeGrafter"/>
</dbReference>
<dbReference type="GO" id="GO:0036440">
    <property type="term" value="F:citrate synthase activity"/>
    <property type="evidence" value="ECO:0007669"/>
    <property type="project" value="UniProtKB-EC"/>
</dbReference>
<dbReference type="InterPro" id="IPR002020">
    <property type="entry name" value="Citrate_synthase"/>
</dbReference>
<evidence type="ECO:0000256" key="5">
    <source>
        <dbReference type="PIRNR" id="PIRNR001369"/>
    </source>
</evidence>
<evidence type="ECO:0000256" key="6">
    <source>
        <dbReference type="PIRSR" id="PIRSR001369-1"/>
    </source>
</evidence>
<comment type="caution">
    <text evidence="8">The sequence shown here is derived from an EMBL/GenBank/DDBJ whole genome shotgun (WGS) entry which is preliminary data.</text>
</comment>
<evidence type="ECO:0000256" key="7">
    <source>
        <dbReference type="RuleBase" id="RU003406"/>
    </source>
</evidence>
<evidence type="ECO:0000256" key="3">
    <source>
        <dbReference type="ARBA" id="ARBA00022679"/>
    </source>
</evidence>
<dbReference type="PANTHER" id="PTHR11739">
    <property type="entry name" value="CITRATE SYNTHASE"/>
    <property type="match status" value="1"/>
</dbReference>
<dbReference type="CDD" id="cd06109">
    <property type="entry name" value="BsCS-I_like"/>
    <property type="match status" value="1"/>
</dbReference>
<evidence type="ECO:0000313" key="9">
    <source>
        <dbReference type="Proteomes" id="UP000215509"/>
    </source>
</evidence>
<dbReference type="PIRSF" id="PIRSF001369">
    <property type="entry name" value="Citrate_synth"/>
    <property type="match status" value="1"/>
</dbReference>
<dbReference type="Gene3D" id="1.10.580.10">
    <property type="entry name" value="Citrate Synthase, domain 1"/>
    <property type="match status" value="1"/>
</dbReference>
<dbReference type="RefSeq" id="WP_094018749.1">
    <property type="nucleotide sequence ID" value="NZ_NMQW01000076.1"/>
</dbReference>
<evidence type="ECO:0000313" key="8">
    <source>
        <dbReference type="EMBL" id="OXM82406.1"/>
    </source>
</evidence>
<comment type="similarity">
    <text evidence="2 5 7">Belongs to the citrate synthase family.</text>
</comment>
<name>A0A229UG91_9BACL</name>
<comment type="catalytic activity">
    <reaction evidence="4">
        <text>oxaloacetate + acetyl-CoA + H2O = citrate + CoA + H(+)</text>
        <dbReference type="Rhea" id="RHEA:16845"/>
        <dbReference type="ChEBI" id="CHEBI:15377"/>
        <dbReference type="ChEBI" id="CHEBI:15378"/>
        <dbReference type="ChEBI" id="CHEBI:16452"/>
        <dbReference type="ChEBI" id="CHEBI:16947"/>
        <dbReference type="ChEBI" id="CHEBI:57287"/>
        <dbReference type="ChEBI" id="CHEBI:57288"/>
        <dbReference type="EC" id="2.3.3.16"/>
    </reaction>
</comment>
<dbReference type="OrthoDB" id="9800864at2"/>
<sequence>MSFVPGLEQVVVAETEVSFVDGENGRLVYRGEWAKDLSEGHSFEEVAYLLWNGHLPSAAELEVSQAVWSQQRELPQEIQAVLDAIPHETGMMSVLRTAVSALESQAYAYPPTVEQAAAITMKLPTIIAYRYHRLKGTTPVASRSDLGHTANYLYMLRGVEPSPVHVRALEAYLILLMEHGMNSSTFAARVIASTRSDIVSSLTGAIGALKGPLHGGAPSHVMNMLRGIGTKDQTEAWIRNKLESDGRLMGFGHRVYKTTDPRAVALRELALRLSASDPWLELAVHVEEVAIRLLEEYKPGKKLYTNVEFYAAAVMNAIEFEEELFTPTFAVTRTVGWSAHIIEAAQGRLIYPDAAYIGKLPAAAAGATTP</sequence>
<dbReference type="GO" id="GO:0005975">
    <property type="term" value="P:carbohydrate metabolic process"/>
    <property type="evidence" value="ECO:0007669"/>
    <property type="project" value="TreeGrafter"/>
</dbReference>
<comment type="pathway">
    <text evidence="1">Carbohydrate metabolism; tricarboxylic acid cycle.</text>
</comment>
<proteinExistence type="inferred from homology"/>
<dbReference type="PROSITE" id="PS00480">
    <property type="entry name" value="CITRATE_SYNTHASE"/>
    <property type="match status" value="1"/>
</dbReference>
<dbReference type="EMBL" id="NMQW01000076">
    <property type="protein sequence ID" value="OXM82406.1"/>
    <property type="molecule type" value="Genomic_DNA"/>
</dbReference>
<dbReference type="InterPro" id="IPR024176">
    <property type="entry name" value="Citrate_synthase_bac-typ"/>
</dbReference>
<reference evidence="8 9" key="1">
    <citation type="submission" date="2017-07" db="EMBL/GenBank/DDBJ databases">
        <title>Genome sequencing and assembly of Paenibacillus rigui.</title>
        <authorList>
            <person name="Mayilraj S."/>
        </authorList>
    </citation>
    <scope>NUCLEOTIDE SEQUENCE [LARGE SCALE GENOMIC DNA]</scope>
    <source>
        <strain evidence="8 9">JCM 16352</strain>
    </source>
</reference>
<dbReference type="InterPro" id="IPR016142">
    <property type="entry name" value="Citrate_synth-like_lrg_a-sub"/>
</dbReference>
<protein>
    <recommendedName>
        <fullName evidence="5">Citrate synthase</fullName>
    </recommendedName>
</protein>
<dbReference type="SUPFAM" id="SSF48256">
    <property type="entry name" value="Citrate synthase"/>
    <property type="match status" value="1"/>
</dbReference>
<gene>
    <name evidence="8" type="ORF">CF651_31095</name>
</gene>
<dbReference type="InterPro" id="IPR036969">
    <property type="entry name" value="Citrate_synthase_sf"/>
</dbReference>